<comment type="caution">
    <text evidence="1">The sequence shown here is derived from an EMBL/GenBank/DDBJ whole genome shotgun (WGS) entry which is preliminary data.</text>
</comment>
<name>A0AAE0VK10_9BIVA</name>
<evidence type="ECO:0000313" key="1">
    <source>
        <dbReference type="EMBL" id="KAK3579692.1"/>
    </source>
</evidence>
<proteinExistence type="predicted"/>
<evidence type="ECO:0000313" key="2">
    <source>
        <dbReference type="Proteomes" id="UP001195483"/>
    </source>
</evidence>
<reference evidence="1" key="1">
    <citation type="journal article" date="2021" name="Genome Biol. Evol.">
        <title>A High-Quality Reference Genome for a Parasitic Bivalve with Doubly Uniparental Inheritance (Bivalvia: Unionida).</title>
        <authorList>
            <person name="Smith C.H."/>
        </authorList>
    </citation>
    <scope>NUCLEOTIDE SEQUENCE</scope>
    <source>
        <strain evidence="1">CHS0354</strain>
    </source>
</reference>
<gene>
    <name evidence="1" type="ORF">CHS0354_029171</name>
</gene>
<reference evidence="1" key="2">
    <citation type="journal article" date="2021" name="Genome Biol. Evol.">
        <title>Developing a high-quality reference genome for a parasitic bivalve with doubly uniparental inheritance (Bivalvia: Unionida).</title>
        <authorList>
            <person name="Smith C.H."/>
        </authorList>
    </citation>
    <scope>NUCLEOTIDE SEQUENCE</scope>
    <source>
        <strain evidence="1">CHS0354</strain>
        <tissue evidence="1">Mantle</tissue>
    </source>
</reference>
<protein>
    <submittedName>
        <fullName evidence="1">Uncharacterized protein</fullName>
    </submittedName>
</protein>
<accession>A0AAE0VK10</accession>
<dbReference type="Proteomes" id="UP001195483">
    <property type="component" value="Unassembled WGS sequence"/>
</dbReference>
<dbReference type="EMBL" id="JAEAOA010001750">
    <property type="protein sequence ID" value="KAK3579692.1"/>
    <property type="molecule type" value="Genomic_DNA"/>
</dbReference>
<dbReference type="AlphaFoldDB" id="A0AAE0VK10"/>
<sequence length="70" mass="7796">MERDITPTSTVCYNTSDTDIVSKLRPGAASIIRHSLKLCVHYLLATIPGERCQKVNQNITCHQTMISSSF</sequence>
<reference evidence="1" key="3">
    <citation type="submission" date="2023-05" db="EMBL/GenBank/DDBJ databases">
        <authorList>
            <person name="Smith C.H."/>
        </authorList>
    </citation>
    <scope>NUCLEOTIDE SEQUENCE</scope>
    <source>
        <strain evidence="1">CHS0354</strain>
        <tissue evidence="1">Mantle</tissue>
    </source>
</reference>
<organism evidence="1 2">
    <name type="scientific">Potamilus streckersoni</name>
    <dbReference type="NCBI Taxonomy" id="2493646"/>
    <lineage>
        <taxon>Eukaryota</taxon>
        <taxon>Metazoa</taxon>
        <taxon>Spiralia</taxon>
        <taxon>Lophotrochozoa</taxon>
        <taxon>Mollusca</taxon>
        <taxon>Bivalvia</taxon>
        <taxon>Autobranchia</taxon>
        <taxon>Heteroconchia</taxon>
        <taxon>Palaeoheterodonta</taxon>
        <taxon>Unionida</taxon>
        <taxon>Unionoidea</taxon>
        <taxon>Unionidae</taxon>
        <taxon>Ambleminae</taxon>
        <taxon>Lampsilini</taxon>
        <taxon>Potamilus</taxon>
    </lineage>
</organism>
<keyword evidence="2" id="KW-1185">Reference proteome</keyword>